<evidence type="ECO:0000259" key="1">
    <source>
        <dbReference type="Pfam" id="PF01636"/>
    </source>
</evidence>
<name>A0A7G9RHW7_9ACTN</name>
<dbReference type="InterPro" id="IPR011009">
    <property type="entry name" value="Kinase-like_dom_sf"/>
</dbReference>
<feature type="domain" description="Aminoglycoside phosphotransferase" evidence="1">
    <location>
        <begin position="24"/>
        <end position="237"/>
    </location>
</feature>
<dbReference type="SUPFAM" id="SSF56112">
    <property type="entry name" value="Protein kinase-like (PK-like)"/>
    <property type="match status" value="1"/>
</dbReference>
<dbReference type="EMBL" id="CP060713">
    <property type="protein sequence ID" value="QNN55192.1"/>
    <property type="molecule type" value="Genomic_DNA"/>
</dbReference>
<proteinExistence type="predicted"/>
<dbReference type="Pfam" id="PF01636">
    <property type="entry name" value="APH"/>
    <property type="match status" value="1"/>
</dbReference>
<sequence length="333" mass="36092">MPGLDLDRLARHLPATPRGPLRAQLIAGGKSNLTYEVGDCASSWIVRRPPLGHVLATAHDMAREHRVMTALQDTEVPVPRTYGLCQDPGVIGAPFYVMERVPGTPYRRADQLERLGADRVTAISTRMIDTLAGLHQVDPVAVGLDGFGRPDGFLTRQVRRWKQQLDSSRSRPLAGAEELHGLLEQSPTPVSAPGIVHGDYRLDNLLVDDADRVAAVIDWEMATLGDPLTDVALLVVYQRMARLGSGYVVADASTAPGFLGEEDLLRRYADMSGRDLSAMGFYLGLASFKIAVILEGIHYRYTHGQTVGTGFDTVGAVVEPLIAAGITSMKENS</sequence>
<organism evidence="2 3">
    <name type="scientific">Nocardioides mesophilus</name>
    <dbReference type="NCBI Taxonomy" id="433659"/>
    <lineage>
        <taxon>Bacteria</taxon>
        <taxon>Bacillati</taxon>
        <taxon>Actinomycetota</taxon>
        <taxon>Actinomycetes</taxon>
        <taxon>Propionibacteriales</taxon>
        <taxon>Nocardioidaceae</taxon>
        <taxon>Nocardioides</taxon>
    </lineage>
</organism>
<dbReference type="InterPro" id="IPR052898">
    <property type="entry name" value="ACAD10-like"/>
</dbReference>
<dbReference type="PANTHER" id="PTHR47829:SF1">
    <property type="entry name" value="HAD FAMILY PHOSPHATASE"/>
    <property type="match status" value="1"/>
</dbReference>
<dbReference type="GO" id="GO:0016740">
    <property type="term" value="F:transferase activity"/>
    <property type="evidence" value="ECO:0007669"/>
    <property type="project" value="UniProtKB-KW"/>
</dbReference>
<dbReference type="InterPro" id="IPR002575">
    <property type="entry name" value="Aminoglycoside_PTrfase"/>
</dbReference>
<keyword evidence="2" id="KW-0808">Transferase</keyword>
<dbReference type="Proteomes" id="UP000515947">
    <property type="component" value="Chromosome"/>
</dbReference>
<evidence type="ECO:0000313" key="2">
    <source>
        <dbReference type="EMBL" id="QNN55192.1"/>
    </source>
</evidence>
<dbReference type="InterPro" id="IPR041726">
    <property type="entry name" value="ACAD10_11_N"/>
</dbReference>
<dbReference type="KEGG" id="nmes:H9L09_20565"/>
<dbReference type="Gene3D" id="3.30.200.20">
    <property type="entry name" value="Phosphorylase Kinase, domain 1"/>
    <property type="match status" value="1"/>
</dbReference>
<evidence type="ECO:0000313" key="3">
    <source>
        <dbReference type="Proteomes" id="UP000515947"/>
    </source>
</evidence>
<reference evidence="2 3" key="1">
    <citation type="submission" date="2020-08" db="EMBL/GenBank/DDBJ databases">
        <title>Genome sequence of Nocardioides mesophilus KACC 16243T.</title>
        <authorList>
            <person name="Hyun D.-W."/>
            <person name="Bae J.-W."/>
        </authorList>
    </citation>
    <scope>NUCLEOTIDE SEQUENCE [LARGE SCALE GENOMIC DNA]</scope>
    <source>
        <strain evidence="2 3">KACC 16243</strain>
    </source>
</reference>
<dbReference type="PANTHER" id="PTHR47829">
    <property type="entry name" value="HYDROLASE, PUTATIVE (AFU_ORTHOLOGUE AFUA_1G12880)-RELATED"/>
    <property type="match status" value="1"/>
</dbReference>
<dbReference type="Gene3D" id="3.90.1200.10">
    <property type="match status" value="1"/>
</dbReference>
<protein>
    <submittedName>
        <fullName evidence="2">Phosphotransferase family protein</fullName>
    </submittedName>
</protein>
<dbReference type="AlphaFoldDB" id="A0A7G9RHW7"/>
<keyword evidence="3" id="KW-1185">Reference proteome</keyword>
<accession>A0A7G9RHW7</accession>
<gene>
    <name evidence="2" type="ORF">H9L09_20565</name>
</gene>
<dbReference type="CDD" id="cd05154">
    <property type="entry name" value="ACAD10_11_N-like"/>
    <property type="match status" value="1"/>
</dbReference>